<dbReference type="SUPFAM" id="SSF50447">
    <property type="entry name" value="Translation proteins"/>
    <property type="match status" value="1"/>
</dbReference>
<dbReference type="SUPFAM" id="SSF54980">
    <property type="entry name" value="EF-G C-terminal domain-like"/>
    <property type="match status" value="2"/>
</dbReference>
<dbReference type="CDD" id="cd03710">
    <property type="entry name" value="BipA_TypA_C"/>
    <property type="match status" value="1"/>
</dbReference>
<dbReference type="NCBIfam" id="TIGR00231">
    <property type="entry name" value="small_GTP"/>
    <property type="match status" value="1"/>
</dbReference>
<dbReference type="InterPro" id="IPR047043">
    <property type="entry name" value="BipA_III"/>
</dbReference>
<keyword evidence="3" id="KW-0690">Ribosome biogenesis</keyword>
<evidence type="ECO:0000259" key="4">
    <source>
        <dbReference type="PROSITE" id="PS51722"/>
    </source>
</evidence>
<comment type="caution">
    <text evidence="5">The sequence shown here is derived from an EMBL/GenBank/DDBJ whole genome shotgun (WGS) entry which is preliminary data.</text>
</comment>
<dbReference type="PROSITE" id="PS00301">
    <property type="entry name" value="G_TR_1"/>
    <property type="match status" value="1"/>
</dbReference>
<reference evidence="5 6" key="1">
    <citation type="journal article" date="2016" name="Nat. Commun.">
        <title>Thousands of microbial genomes shed light on interconnected biogeochemical processes in an aquifer system.</title>
        <authorList>
            <person name="Anantharaman K."/>
            <person name="Brown C.T."/>
            <person name="Hug L.A."/>
            <person name="Sharon I."/>
            <person name="Castelle C.J."/>
            <person name="Probst A.J."/>
            <person name="Thomas B.C."/>
            <person name="Singh A."/>
            <person name="Wilkins M.J."/>
            <person name="Karaoz U."/>
            <person name="Brodie E.L."/>
            <person name="Williams K.H."/>
            <person name="Hubbard S.S."/>
            <person name="Banfield J.F."/>
        </authorList>
    </citation>
    <scope>NUCLEOTIDE SEQUENCE [LARGE SCALE GENOMIC DNA]</scope>
</reference>
<keyword evidence="1 3" id="KW-0547">Nucleotide-binding</keyword>
<dbReference type="Pfam" id="PF14492">
    <property type="entry name" value="EFG_III"/>
    <property type="match status" value="1"/>
</dbReference>
<dbReference type="Pfam" id="PF21018">
    <property type="entry name" value="BipA_C"/>
    <property type="match status" value="1"/>
</dbReference>
<dbReference type="InterPro" id="IPR042116">
    <property type="entry name" value="TypA/BipA_C"/>
</dbReference>
<dbReference type="EMBL" id="MHBW01000007">
    <property type="protein sequence ID" value="OGY09610.1"/>
    <property type="molecule type" value="Genomic_DNA"/>
</dbReference>
<dbReference type="InterPro" id="IPR005225">
    <property type="entry name" value="Small_GTP-bd"/>
</dbReference>
<protein>
    <recommendedName>
        <fullName evidence="3">Large ribosomal subunit assembly factor BipA</fullName>
        <ecNumber evidence="3">3.6.5.-</ecNumber>
    </recommendedName>
    <alternativeName>
        <fullName evidence="3">GTP-binding protein BipA</fullName>
    </alternativeName>
</protein>
<dbReference type="FunFam" id="3.30.70.870:FF:000003">
    <property type="entry name" value="GTP-binding protein TypA"/>
    <property type="match status" value="1"/>
</dbReference>
<dbReference type="SUPFAM" id="SSF52540">
    <property type="entry name" value="P-loop containing nucleoside triphosphate hydrolases"/>
    <property type="match status" value="1"/>
</dbReference>
<dbReference type="GO" id="GO:0000049">
    <property type="term" value="F:tRNA binding"/>
    <property type="evidence" value="ECO:0007669"/>
    <property type="project" value="UniProtKB-KW"/>
</dbReference>
<dbReference type="InterPro" id="IPR047041">
    <property type="entry name" value="BipA_GTP-bd_dom"/>
</dbReference>
<keyword evidence="3" id="KW-0820">tRNA-binding</keyword>
<dbReference type="PRINTS" id="PR00315">
    <property type="entry name" value="ELONGATNFCT"/>
</dbReference>
<name>A0A1G1V2K0_9BACT</name>
<dbReference type="Pfam" id="PF00009">
    <property type="entry name" value="GTP_EFTU"/>
    <property type="match status" value="1"/>
</dbReference>
<dbReference type="InterPro" id="IPR035647">
    <property type="entry name" value="EFG_III/V"/>
</dbReference>
<dbReference type="HAMAP" id="MF_00849">
    <property type="entry name" value="BipA"/>
    <property type="match status" value="1"/>
</dbReference>
<keyword evidence="3" id="KW-0694">RNA-binding</keyword>
<dbReference type="InterPro" id="IPR000795">
    <property type="entry name" value="T_Tr_GTP-bd_dom"/>
</dbReference>
<dbReference type="SMART" id="SM00838">
    <property type="entry name" value="EFG_C"/>
    <property type="match status" value="1"/>
</dbReference>
<comment type="subunit">
    <text evidence="3">Monomer.</text>
</comment>
<dbReference type="InterPro" id="IPR000640">
    <property type="entry name" value="EFG_V-like"/>
</dbReference>
<comment type="similarity">
    <text evidence="3">Belongs to the TRAFAC class translation factor GTPase superfamily. Classic translation factor GTPase family. BipA subfamily.</text>
</comment>
<dbReference type="InterPro" id="IPR009000">
    <property type="entry name" value="Transl_B-barrel_sf"/>
</dbReference>
<dbReference type="Gene3D" id="3.30.70.870">
    <property type="entry name" value="Elongation Factor G (Translational Gtpase), domain 3"/>
    <property type="match status" value="1"/>
</dbReference>
<evidence type="ECO:0000256" key="3">
    <source>
        <dbReference type="HAMAP-Rule" id="MF_00849"/>
    </source>
</evidence>
<dbReference type="CDD" id="cd01891">
    <property type="entry name" value="TypA_BipA"/>
    <property type="match status" value="1"/>
</dbReference>
<dbReference type="GO" id="GO:0000027">
    <property type="term" value="P:ribosomal large subunit assembly"/>
    <property type="evidence" value="ECO:0007669"/>
    <property type="project" value="UniProtKB-UniRule"/>
</dbReference>
<accession>A0A1G1V2K0</accession>
<keyword evidence="2 3" id="KW-0342">GTP-binding</keyword>
<feature type="domain" description="Tr-type G" evidence="4">
    <location>
        <begin position="2"/>
        <end position="199"/>
    </location>
</feature>
<gene>
    <name evidence="3" type="primary">bipA</name>
    <name evidence="5" type="ORF">A2782_02445</name>
</gene>
<evidence type="ECO:0000313" key="6">
    <source>
        <dbReference type="Proteomes" id="UP000177967"/>
    </source>
</evidence>
<dbReference type="InterPro" id="IPR004161">
    <property type="entry name" value="EFTu-like_2"/>
</dbReference>
<dbReference type="InterPro" id="IPR041095">
    <property type="entry name" value="EFG_II"/>
</dbReference>
<comment type="subcellular location">
    <subcellularLocation>
        <location evidence="3">Cytoplasm</location>
    </subcellularLocation>
    <text evidence="3">Binds to ribosomes.</text>
</comment>
<dbReference type="PANTHER" id="PTHR42908:SF8">
    <property type="entry name" value="TR-TYPE G DOMAIN-CONTAINING PROTEIN"/>
    <property type="match status" value="1"/>
</dbReference>
<dbReference type="GO" id="GO:0005829">
    <property type="term" value="C:cytosol"/>
    <property type="evidence" value="ECO:0007669"/>
    <property type="project" value="TreeGrafter"/>
</dbReference>
<dbReference type="InterPro" id="IPR006298">
    <property type="entry name" value="BipA"/>
</dbReference>
<dbReference type="FunFam" id="3.40.50.300:FF:000055">
    <property type="entry name" value="GTP-binding protein TypA"/>
    <property type="match status" value="1"/>
</dbReference>
<dbReference type="CDD" id="cd16263">
    <property type="entry name" value="BipA_III"/>
    <property type="match status" value="1"/>
</dbReference>
<dbReference type="STRING" id="1797513.A2782_02445"/>
<dbReference type="FunFam" id="3.30.70.240:FF:000002">
    <property type="entry name" value="GTP-binding protein TypA"/>
    <property type="match status" value="1"/>
</dbReference>
<feature type="binding site" evidence="3">
    <location>
        <begin position="128"/>
        <end position="131"/>
    </location>
    <ligand>
        <name>GTP</name>
        <dbReference type="ChEBI" id="CHEBI:37565"/>
    </ligand>
</feature>
<dbReference type="InterPro" id="IPR027417">
    <property type="entry name" value="P-loop_NTPase"/>
</dbReference>
<dbReference type="Gene3D" id="2.40.50.250">
    <property type="entry name" value="bipa protein"/>
    <property type="match status" value="1"/>
</dbReference>
<feature type="binding site" evidence="3">
    <location>
        <begin position="14"/>
        <end position="19"/>
    </location>
    <ligand>
        <name>GTP</name>
        <dbReference type="ChEBI" id="CHEBI:37565"/>
    </ligand>
</feature>
<dbReference type="InterPro" id="IPR031157">
    <property type="entry name" value="G_TR_CS"/>
</dbReference>
<evidence type="ECO:0000256" key="1">
    <source>
        <dbReference type="ARBA" id="ARBA00022741"/>
    </source>
</evidence>
<comment type="catalytic activity">
    <reaction evidence="3">
        <text>GTP + H2O = GDP + phosphate + H(+)</text>
        <dbReference type="Rhea" id="RHEA:19669"/>
        <dbReference type="ChEBI" id="CHEBI:15377"/>
        <dbReference type="ChEBI" id="CHEBI:15378"/>
        <dbReference type="ChEBI" id="CHEBI:37565"/>
        <dbReference type="ChEBI" id="CHEBI:43474"/>
        <dbReference type="ChEBI" id="CHEBI:58189"/>
    </reaction>
</comment>
<dbReference type="GO" id="GO:1990904">
    <property type="term" value="C:ribonucleoprotein complex"/>
    <property type="evidence" value="ECO:0007669"/>
    <property type="project" value="TreeGrafter"/>
</dbReference>
<dbReference type="CDD" id="cd03691">
    <property type="entry name" value="BipA_TypA_II"/>
    <property type="match status" value="1"/>
</dbReference>
<dbReference type="NCBIfam" id="TIGR01394">
    <property type="entry name" value="TypA_BipA"/>
    <property type="match status" value="1"/>
</dbReference>
<sequence length="605" mass="67123">MNNIRNIAIIAHVDHGKTTLVDALLRQTRVKLSKELANQDLIMDSNELEKERGITIFSKNASVEWQATKINIIDTPGHADFGGEVERVLKMADGALLLVDAKEGPMPQTRFVLKRALEMGLKIIVVINKIDKNDARPSWVLDRTFDLFIELGADEESAYFPVVYAVGRNGLAGKEPNIETMHDISPIFEAIVENIPAPSGDPDKPLQMLVTTLSPDNFKGRIATGRIYNGRLKAGQDVVHINREGVAQKVRITSLMTFEGLNRVDTQGAQAGDIVAIAGIPDITIGETIADIDNPVALPLLSIEEPTIKMTFMVNSSPFAGQEGEFKTSRQIRERLYKEIETDVALRVEDDPATSGWIVSGRGELHLAILIERLRREGYEFQVSRPQVIIKEINGVKCTPYEWVSIEAPEEYSGSVIQEMGLRHGELQDMRTENGVSSLEYIIATKELFGFRTEFLTDTRGLGILNTVFHDYRPDSGVKRERDKGSLVAHGSGVTSMYGLVGAQGRGALFLGPAVPVYKGQVVGQNSRSEDIRVNICREKHLTNMRSKGDGAMEHFNTPKVMSLEDALEYINDTEYVEVTPKNIRIRKIIVDETEAKKAKKFGLA</sequence>
<comment type="function">
    <text evidence="3">A 50S ribosomal subunit assembly protein with GTPase activity, required for 50S subunit assembly at low temperatures, may also play a role in translation. Binds GTP and analogs. Binds the 70S ribosome between the 30S and 50S subunits, in a similar position as ribosome-bound EF-G; it contacts a number of ribosomal proteins, both rRNAs and the A-site tRNA.</text>
</comment>
<dbReference type="InterPro" id="IPR048876">
    <property type="entry name" value="BipA_C"/>
</dbReference>
<dbReference type="FunFam" id="2.40.30.10:FF:000016">
    <property type="entry name" value="GTP-binding protein TypA"/>
    <property type="match status" value="1"/>
</dbReference>
<dbReference type="Pfam" id="PF00679">
    <property type="entry name" value="EFG_C"/>
    <property type="match status" value="1"/>
</dbReference>
<dbReference type="GO" id="GO:0003924">
    <property type="term" value="F:GTPase activity"/>
    <property type="evidence" value="ECO:0007669"/>
    <property type="project" value="UniProtKB-UniRule"/>
</dbReference>
<dbReference type="Pfam" id="PF03144">
    <property type="entry name" value="GTP_EFTU_D2"/>
    <property type="match status" value="1"/>
</dbReference>
<dbReference type="GO" id="GO:0043022">
    <property type="term" value="F:ribosome binding"/>
    <property type="evidence" value="ECO:0007669"/>
    <property type="project" value="UniProtKB-UniRule"/>
</dbReference>
<keyword evidence="3" id="KW-0699">rRNA-binding</keyword>
<dbReference type="Gene3D" id="3.30.70.240">
    <property type="match status" value="1"/>
</dbReference>
<dbReference type="InterPro" id="IPR047042">
    <property type="entry name" value="BipA_II"/>
</dbReference>
<dbReference type="GO" id="GO:0019843">
    <property type="term" value="F:rRNA binding"/>
    <property type="evidence" value="ECO:0007669"/>
    <property type="project" value="UniProtKB-KW"/>
</dbReference>
<dbReference type="EC" id="3.6.5.-" evidence="3"/>
<dbReference type="Proteomes" id="UP000177967">
    <property type="component" value="Unassembled WGS sequence"/>
</dbReference>
<keyword evidence="3" id="KW-0378">Hydrolase</keyword>
<proteinExistence type="inferred from homology"/>
<organism evidence="5 6">
    <name type="scientific">Candidatus Blackburnbacteria bacterium RIFCSPHIGHO2_01_FULL_43_15b</name>
    <dbReference type="NCBI Taxonomy" id="1797513"/>
    <lineage>
        <taxon>Bacteria</taxon>
        <taxon>Candidatus Blackburniibacteriota</taxon>
    </lineage>
</organism>
<dbReference type="Gene3D" id="3.40.50.300">
    <property type="entry name" value="P-loop containing nucleotide triphosphate hydrolases"/>
    <property type="match status" value="1"/>
</dbReference>
<dbReference type="PANTHER" id="PTHR42908">
    <property type="entry name" value="TRANSLATION ELONGATION FACTOR-RELATED"/>
    <property type="match status" value="1"/>
</dbReference>
<dbReference type="PROSITE" id="PS51722">
    <property type="entry name" value="G_TR_2"/>
    <property type="match status" value="1"/>
</dbReference>
<dbReference type="InterPro" id="IPR035651">
    <property type="entry name" value="BipA_V"/>
</dbReference>
<dbReference type="AlphaFoldDB" id="A0A1G1V2K0"/>
<dbReference type="GO" id="GO:0005525">
    <property type="term" value="F:GTP binding"/>
    <property type="evidence" value="ECO:0007669"/>
    <property type="project" value="UniProtKB-UniRule"/>
</dbReference>
<keyword evidence="3" id="KW-0963">Cytoplasm</keyword>
<evidence type="ECO:0000313" key="5">
    <source>
        <dbReference type="EMBL" id="OGY09610.1"/>
    </source>
</evidence>
<dbReference type="Gene3D" id="2.40.30.10">
    <property type="entry name" value="Translation factors"/>
    <property type="match status" value="1"/>
</dbReference>
<evidence type="ECO:0000256" key="2">
    <source>
        <dbReference type="ARBA" id="ARBA00023134"/>
    </source>
</evidence>